<feature type="transmembrane region" description="Helical" evidence="6">
    <location>
        <begin position="185"/>
        <end position="205"/>
    </location>
</feature>
<dbReference type="GO" id="GO:0005886">
    <property type="term" value="C:plasma membrane"/>
    <property type="evidence" value="ECO:0007669"/>
    <property type="project" value="UniProtKB-SubCell"/>
</dbReference>
<gene>
    <name evidence="8" type="ORF">B9Y64_00730</name>
</gene>
<feature type="transmembrane region" description="Helical" evidence="6">
    <location>
        <begin position="12"/>
        <end position="32"/>
    </location>
</feature>
<evidence type="ECO:0000256" key="6">
    <source>
        <dbReference type="SAM" id="Phobius"/>
    </source>
</evidence>
<evidence type="ECO:0000256" key="1">
    <source>
        <dbReference type="ARBA" id="ARBA00004651"/>
    </source>
</evidence>
<feature type="transmembrane region" description="Helical" evidence="6">
    <location>
        <begin position="155"/>
        <end position="173"/>
    </location>
</feature>
<keyword evidence="3 6" id="KW-0812">Transmembrane</keyword>
<protein>
    <recommendedName>
        <fullName evidence="7">MASE1 domain-containing protein</fullName>
    </recommendedName>
</protein>
<evidence type="ECO:0000256" key="4">
    <source>
        <dbReference type="ARBA" id="ARBA00022989"/>
    </source>
</evidence>
<keyword evidence="5 6" id="KW-0472">Membrane</keyword>
<dbReference type="RefSeq" id="WP_100439094.1">
    <property type="nucleotide sequence ID" value="NZ_CBCPIZ010000040.1"/>
</dbReference>
<reference evidence="8 9" key="1">
    <citation type="journal article" date="2017" name="Front. Microbiol.">
        <title>Double-Face Meets the Bacterial World: The Opportunistic Pathogen Stenotrophomonas maltophilia.</title>
        <authorList>
            <person name="Lira F."/>
            <person name="Berg G."/>
            <person name="Martinez J.L."/>
        </authorList>
    </citation>
    <scope>NUCLEOTIDE SEQUENCE [LARGE SCALE GENOMIC DNA]</scope>
    <source>
        <strain evidence="8 9">EA1</strain>
    </source>
</reference>
<dbReference type="InterPro" id="IPR007895">
    <property type="entry name" value="MASE1"/>
</dbReference>
<accession>A0A2J0UFM8</accession>
<name>A0A2J0UFM8_STEMA</name>
<evidence type="ECO:0000313" key="9">
    <source>
        <dbReference type="Proteomes" id="UP000230167"/>
    </source>
</evidence>
<dbReference type="AlphaFoldDB" id="A0A2J0UFM8"/>
<evidence type="ECO:0000256" key="5">
    <source>
        <dbReference type="ARBA" id="ARBA00023136"/>
    </source>
</evidence>
<feature type="transmembrane region" description="Helical" evidence="6">
    <location>
        <begin position="217"/>
        <end position="234"/>
    </location>
</feature>
<comment type="caution">
    <text evidence="8">The sequence shown here is derived from an EMBL/GenBank/DDBJ whole genome shotgun (WGS) entry which is preliminary data.</text>
</comment>
<sequence length="522" mass="56655">MSWWKDGIQVDVRIRPAGLFIAAAYAVACLVTRQMSLDQFYLPAGVRIAALLLTPSRLWPYLLLGEYAYFAQIRMPMATTHGLAWVILGSIGLMPAAMLIVHFHRRHIPTAGGLWLLSLSFSAGIAVSLLNMGLARLLWPGPDPEMMLEQVGRTLLGQTTGVLTLAPLALLWLRRHSEPGWSTRFVAVTATAIALIMALGLAMKLTPASANTLREQLVLMASLPAISLAFLHGWRGAAIAVPLLNLIVLASTPSTGLPASFDLGAFSTQQSLCVISVALLALGSGISHYQRKYQEHEDSGRNMAKLARASHLAGEQALRSRALELKSIGDGMEISVQGVVAWLKTHGHRDIAADLVQTSAAHSWQFRQQASMVYPTAIEQIGLYLSLQASGVRDGWDSTGRMSRPQFSGDPCQLSVGLQLSAYRLLIDAVPVMLSHEPGQMQLQARSGRLGRRRGIMLNIALLDRDRPLASATEAALIDRLGGRLIAYDGVLQCRRHRVTILLSEALPSLLQGGNALRTRFA</sequence>
<comment type="subcellular location">
    <subcellularLocation>
        <location evidence="1">Cell membrane</location>
        <topology evidence="1">Multi-pass membrane protein</topology>
    </subcellularLocation>
</comment>
<feature type="domain" description="MASE1" evidence="7">
    <location>
        <begin position="18"/>
        <end position="287"/>
    </location>
</feature>
<dbReference type="OrthoDB" id="6876341at2"/>
<dbReference type="Pfam" id="PF05231">
    <property type="entry name" value="MASE1"/>
    <property type="match status" value="1"/>
</dbReference>
<dbReference type="EMBL" id="NEQV01000001">
    <property type="protein sequence ID" value="PJL33650.1"/>
    <property type="molecule type" value="Genomic_DNA"/>
</dbReference>
<evidence type="ECO:0000256" key="2">
    <source>
        <dbReference type="ARBA" id="ARBA00022475"/>
    </source>
</evidence>
<feature type="transmembrane region" description="Helical" evidence="6">
    <location>
        <begin position="113"/>
        <end position="135"/>
    </location>
</feature>
<evidence type="ECO:0000313" key="8">
    <source>
        <dbReference type="EMBL" id="PJL33650.1"/>
    </source>
</evidence>
<keyword evidence="2" id="KW-1003">Cell membrane</keyword>
<keyword evidence="4 6" id="KW-1133">Transmembrane helix</keyword>
<evidence type="ECO:0000259" key="7">
    <source>
        <dbReference type="Pfam" id="PF05231"/>
    </source>
</evidence>
<proteinExistence type="predicted"/>
<feature type="transmembrane region" description="Helical" evidence="6">
    <location>
        <begin position="241"/>
        <end position="261"/>
    </location>
</feature>
<organism evidence="8 9">
    <name type="scientific">Stenotrophomonas maltophilia</name>
    <name type="common">Pseudomonas maltophilia</name>
    <name type="synonym">Xanthomonas maltophilia</name>
    <dbReference type="NCBI Taxonomy" id="40324"/>
    <lineage>
        <taxon>Bacteria</taxon>
        <taxon>Pseudomonadati</taxon>
        <taxon>Pseudomonadota</taxon>
        <taxon>Gammaproteobacteria</taxon>
        <taxon>Lysobacterales</taxon>
        <taxon>Lysobacteraceae</taxon>
        <taxon>Stenotrophomonas</taxon>
        <taxon>Stenotrophomonas maltophilia group</taxon>
    </lineage>
</organism>
<feature type="transmembrane region" description="Helical" evidence="6">
    <location>
        <begin position="267"/>
        <end position="286"/>
    </location>
</feature>
<evidence type="ECO:0000256" key="3">
    <source>
        <dbReference type="ARBA" id="ARBA00022692"/>
    </source>
</evidence>
<dbReference type="Proteomes" id="UP000230167">
    <property type="component" value="Unassembled WGS sequence"/>
</dbReference>
<feature type="transmembrane region" description="Helical" evidence="6">
    <location>
        <begin position="82"/>
        <end position="101"/>
    </location>
</feature>